<dbReference type="PANTHER" id="PTHR35273">
    <property type="entry name" value="ALPHA-1,4 POLYGALACTOSAMINIDASE, PUTATIVE (AFU_ORTHOLOGUE AFUA_3G07890)-RELATED"/>
    <property type="match status" value="1"/>
</dbReference>
<dbReference type="SUPFAM" id="SSF51445">
    <property type="entry name" value="(Trans)glycosidases"/>
    <property type="match status" value="1"/>
</dbReference>
<dbReference type="GO" id="GO:0016787">
    <property type="term" value="F:hydrolase activity"/>
    <property type="evidence" value="ECO:0007669"/>
    <property type="project" value="UniProtKB-KW"/>
</dbReference>
<dbReference type="AlphaFoldDB" id="A0A0C3HUX3"/>
<organism evidence="3 4">
    <name type="scientific">Vibrio mytili</name>
    <dbReference type="NCBI Taxonomy" id="50718"/>
    <lineage>
        <taxon>Bacteria</taxon>
        <taxon>Pseudomonadati</taxon>
        <taxon>Pseudomonadota</taxon>
        <taxon>Gammaproteobacteria</taxon>
        <taxon>Vibrionales</taxon>
        <taxon>Vibrionaceae</taxon>
        <taxon>Vibrio</taxon>
    </lineage>
</organism>
<reference evidence="3 4" key="1">
    <citation type="submission" date="2015-01" db="EMBL/GenBank/DDBJ databases">
        <title>Draft genome of Vibrio mytili type strain CAIM 528.</title>
        <authorList>
            <person name="Gonzalez-Castillo A."/>
            <person name="Gomez-Gil B."/>
            <person name="Enciso-Ibarra J."/>
        </authorList>
    </citation>
    <scope>NUCLEOTIDE SEQUENCE [LARGE SCALE GENOMIC DNA]</scope>
    <source>
        <strain evidence="3 4">CAIM 528</strain>
    </source>
</reference>
<dbReference type="InterPro" id="IPR013785">
    <property type="entry name" value="Aldolase_TIM"/>
</dbReference>
<evidence type="ECO:0000259" key="2">
    <source>
        <dbReference type="Pfam" id="PF03537"/>
    </source>
</evidence>
<feature type="domain" description="Glycoside-hydrolase family GH114 TIM-barrel" evidence="2">
    <location>
        <begin position="41"/>
        <end position="266"/>
    </location>
</feature>
<dbReference type="OrthoDB" id="505502at2"/>
<evidence type="ECO:0000313" key="3">
    <source>
        <dbReference type="EMBL" id="KIN12016.1"/>
    </source>
</evidence>
<gene>
    <name evidence="3" type="ORF">SU60_04190</name>
</gene>
<keyword evidence="4" id="KW-1185">Reference proteome</keyword>
<keyword evidence="3" id="KW-0378">Hydrolase</keyword>
<protein>
    <submittedName>
        <fullName evidence="3">Polysaccharide hydrolase</fullName>
    </submittedName>
</protein>
<dbReference type="Pfam" id="PF03537">
    <property type="entry name" value="Glyco_hydro_114"/>
    <property type="match status" value="1"/>
</dbReference>
<evidence type="ECO:0000256" key="1">
    <source>
        <dbReference type="SAM" id="MobiDB-lite"/>
    </source>
</evidence>
<feature type="compositionally biased region" description="Low complexity" evidence="1">
    <location>
        <begin position="1"/>
        <end position="22"/>
    </location>
</feature>
<dbReference type="Proteomes" id="UP000031977">
    <property type="component" value="Unassembled WGS sequence"/>
</dbReference>
<dbReference type="PANTHER" id="PTHR35273:SF2">
    <property type="entry name" value="ALPHA-GALACTOSIDASE"/>
    <property type="match status" value="1"/>
</dbReference>
<feature type="region of interest" description="Disordered" evidence="1">
    <location>
        <begin position="1"/>
        <end position="36"/>
    </location>
</feature>
<accession>A0A0C3HUX3</accession>
<sequence length="291" mass="32340">MIIDNGTDNTTDGTDSTDNAGNATDGSGSSNDRWIPAPGTTWTWQLENYNNLTIDPEVEVYGVDLFDGIDEGVISNLKKQGKKVICYFSAGTREDWRPDAGDFSADSVIANGGMQDWAGEVWLDISNQKALNDSIKPIMAARLELAAQNGCDGVEPDNVDAFENTEETQGYINSDDQLSYNKWLATVAHEKGLSIGLKNDVGQTDELVDYFDYAINEQCFAYGNECTTYEDNFLKQNKAVFNQEYYTRGRGGEIDKYTFQYTACPYFKDVKISSNWKVGYALDGSDIVRCE</sequence>
<evidence type="ECO:0000313" key="4">
    <source>
        <dbReference type="Proteomes" id="UP000031977"/>
    </source>
</evidence>
<dbReference type="InterPro" id="IPR004352">
    <property type="entry name" value="GH114_TIM-barrel"/>
</dbReference>
<proteinExistence type="predicted"/>
<dbReference type="Gene3D" id="3.20.20.70">
    <property type="entry name" value="Aldolase class I"/>
    <property type="match status" value="1"/>
</dbReference>
<dbReference type="InterPro" id="IPR017853">
    <property type="entry name" value="GH"/>
</dbReference>
<name>A0A0C3HUX3_9VIBR</name>
<comment type="caution">
    <text evidence="3">The sequence shown here is derived from an EMBL/GenBank/DDBJ whole genome shotgun (WGS) entry which is preliminary data.</text>
</comment>
<dbReference type="STRING" id="50718.SU60_04190"/>
<dbReference type="EMBL" id="JXOK01000009">
    <property type="protein sequence ID" value="KIN12016.1"/>
    <property type="molecule type" value="Genomic_DNA"/>
</dbReference>